<dbReference type="Proteomes" id="UP001168821">
    <property type="component" value="Unassembled WGS sequence"/>
</dbReference>
<keyword evidence="2" id="KW-1185">Reference proteome</keyword>
<evidence type="ECO:0000313" key="2">
    <source>
        <dbReference type="Proteomes" id="UP001168821"/>
    </source>
</evidence>
<dbReference type="AlphaFoldDB" id="A0AA38HQJ3"/>
<comment type="caution">
    <text evidence="1">The sequence shown here is derived from an EMBL/GenBank/DDBJ whole genome shotgun (WGS) entry which is preliminary data.</text>
</comment>
<organism evidence="1 2">
    <name type="scientific">Zophobas morio</name>
    <dbReference type="NCBI Taxonomy" id="2755281"/>
    <lineage>
        <taxon>Eukaryota</taxon>
        <taxon>Metazoa</taxon>
        <taxon>Ecdysozoa</taxon>
        <taxon>Arthropoda</taxon>
        <taxon>Hexapoda</taxon>
        <taxon>Insecta</taxon>
        <taxon>Pterygota</taxon>
        <taxon>Neoptera</taxon>
        <taxon>Endopterygota</taxon>
        <taxon>Coleoptera</taxon>
        <taxon>Polyphaga</taxon>
        <taxon>Cucujiformia</taxon>
        <taxon>Tenebrionidae</taxon>
        <taxon>Zophobas</taxon>
    </lineage>
</organism>
<sequence length="105" mass="11866">MSFLWNYEKLCLFQAPMADDGEASNKPKPHRPQASMIYIVNPAITRYEWISNYYLYDDTSCFRADVPTRCMQLVAAGVTRPLIFPEKVLKKSQAGFAALIVAVAT</sequence>
<dbReference type="EMBL" id="JALNTZ010000008">
    <property type="protein sequence ID" value="KAJ3642108.1"/>
    <property type="molecule type" value="Genomic_DNA"/>
</dbReference>
<proteinExistence type="predicted"/>
<evidence type="ECO:0000313" key="1">
    <source>
        <dbReference type="EMBL" id="KAJ3642108.1"/>
    </source>
</evidence>
<accession>A0AA38HQJ3</accession>
<protein>
    <submittedName>
        <fullName evidence="1">Uncharacterized protein</fullName>
    </submittedName>
</protein>
<reference evidence="1" key="1">
    <citation type="journal article" date="2023" name="G3 (Bethesda)">
        <title>Whole genome assemblies of Zophobas morio and Tenebrio molitor.</title>
        <authorList>
            <person name="Kaur S."/>
            <person name="Stinson S.A."/>
            <person name="diCenzo G.C."/>
        </authorList>
    </citation>
    <scope>NUCLEOTIDE SEQUENCE</scope>
    <source>
        <strain evidence="1">QUZm001</strain>
    </source>
</reference>
<name>A0AA38HQJ3_9CUCU</name>
<gene>
    <name evidence="1" type="ORF">Zmor_024922</name>
</gene>